<sequence length="121" mass="14263">MKSNNYDYIVTPLYTAIREGYKNIDIVKLLIKREDVDINLQSIEHGREYINEGEHIVTREIIPLYQAVKRSMKIDVVKLLLERKDININAITKIKQEKLNRRVELNQKSFIHGNTKNLVTK</sequence>
<evidence type="ECO:0008006" key="3">
    <source>
        <dbReference type="Google" id="ProtNLM"/>
    </source>
</evidence>
<reference evidence="1 2" key="1">
    <citation type="submission" date="2024-04" db="EMBL/GenBank/DDBJ databases">
        <title>Tritrichomonas musculus Genome.</title>
        <authorList>
            <person name="Alves-Ferreira E."/>
            <person name="Grigg M."/>
            <person name="Lorenzi H."/>
            <person name="Galac M."/>
        </authorList>
    </citation>
    <scope>NUCLEOTIDE SEQUENCE [LARGE SCALE GENOMIC DNA]</scope>
    <source>
        <strain evidence="1 2">EAF2021</strain>
    </source>
</reference>
<comment type="caution">
    <text evidence="1">The sequence shown here is derived from an EMBL/GenBank/DDBJ whole genome shotgun (WGS) entry which is preliminary data.</text>
</comment>
<dbReference type="Gene3D" id="1.25.40.20">
    <property type="entry name" value="Ankyrin repeat-containing domain"/>
    <property type="match status" value="1"/>
</dbReference>
<accession>A0ABR2HDY2</accession>
<dbReference type="SMART" id="SM00248">
    <property type="entry name" value="ANK"/>
    <property type="match status" value="2"/>
</dbReference>
<dbReference type="Pfam" id="PF00023">
    <property type="entry name" value="Ank"/>
    <property type="match status" value="2"/>
</dbReference>
<evidence type="ECO:0000313" key="2">
    <source>
        <dbReference type="Proteomes" id="UP001470230"/>
    </source>
</evidence>
<proteinExistence type="predicted"/>
<dbReference type="EMBL" id="JAPFFF010000031">
    <property type="protein sequence ID" value="KAK8845250.1"/>
    <property type="molecule type" value="Genomic_DNA"/>
</dbReference>
<protein>
    <recommendedName>
        <fullName evidence="3">Ankyrin repeat protein</fullName>
    </recommendedName>
</protein>
<dbReference type="InterPro" id="IPR036770">
    <property type="entry name" value="Ankyrin_rpt-contain_sf"/>
</dbReference>
<keyword evidence="2" id="KW-1185">Reference proteome</keyword>
<organism evidence="1 2">
    <name type="scientific">Tritrichomonas musculus</name>
    <dbReference type="NCBI Taxonomy" id="1915356"/>
    <lineage>
        <taxon>Eukaryota</taxon>
        <taxon>Metamonada</taxon>
        <taxon>Parabasalia</taxon>
        <taxon>Tritrichomonadida</taxon>
        <taxon>Tritrichomonadidae</taxon>
        <taxon>Tritrichomonas</taxon>
    </lineage>
</organism>
<dbReference type="SUPFAM" id="SSF48403">
    <property type="entry name" value="Ankyrin repeat"/>
    <property type="match status" value="1"/>
</dbReference>
<dbReference type="InterPro" id="IPR002110">
    <property type="entry name" value="Ankyrin_rpt"/>
</dbReference>
<evidence type="ECO:0000313" key="1">
    <source>
        <dbReference type="EMBL" id="KAK8845250.1"/>
    </source>
</evidence>
<name>A0ABR2HDY2_9EUKA</name>
<gene>
    <name evidence="1" type="ORF">M9Y10_021443</name>
</gene>
<dbReference type="Proteomes" id="UP001470230">
    <property type="component" value="Unassembled WGS sequence"/>
</dbReference>